<dbReference type="InterPro" id="IPR027267">
    <property type="entry name" value="AH/BAR_dom_sf"/>
</dbReference>
<keyword evidence="12" id="KW-0968">Cytoplasmic vesicle</keyword>
<evidence type="ECO:0008006" key="21">
    <source>
        <dbReference type="Google" id="ProtNLM"/>
    </source>
</evidence>
<dbReference type="FunFam" id="1.20.1270.60:FF:000205">
    <property type="entry name" value="Protein kinase C and casein kinase substrate in neurons protein 1"/>
    <property type="match status" value="2"/>
</dbReference>
<dbReference type="InterPro" id="IPR035743">
    <property type="entry name" value="PACSIN1/PACSIN2_SH3"/>
</dbReference>
<evidence type="ECO:0000256" key="10">
    <source>
        <dbReference type="ARBA" id="ARBA00023136"/>
    </source>
</evidence>
<dbReference type="PROSITE" id="PS50002">
    <property type="entry name" value="SH3"/>
    <property type="match status" value="1"/>
</dbReference>
<dbReference type="GO" id="GO:0032587">
    <property type="term" value="C:ruffle membrane"/>
    <property type="evidence" value="ECO:0007669"/>
    <property type="project" value="UniProtKB-SubCell"/>
</dbReference>
<dbReference type="InterPro" id="IPR001452">
    <property type="entry name" value="SH3_domain"/>
</dbReference>
<reference evidence="19" key="2">
    <citation type="submission" date="2025-09" db="UniProtKB">
        <authorList>
            <consortium name="Ensembl"/>
        </authorList>
    </citation>
    <scope>IDENTIFICATION</scope>
</reference>
<feature type="domain" description="F-BAR" evidence="18">
    <location>
        <begin position="12"/>
        <end position="404"/>
    </location>
</feature>
<evidence type="ECO:0000256" key="1">
    <source>
        <dbReference type="ARBA" id="ARBA00004284"/>
    </source>
</evidence>
<dbReference type="PRINTS" id="PR00452">
    <property type="entry name" value="SH3DOMAIN"/>
</dbReference>
<dbReference type="Proteomes" id="UP000472276">
    <property type="component" value="Unassembled WGS sequence"/>
</dbReference>
<dbReference type="Gene3D" id="2.30.30.40">
    <property type="entry name" value="SH3 Domains"/>
    <property type="match status" value="1"/>
</dbReference>
<evidence type="ECO:0000256" key="12">
    <source>
        <dbReference type="ARBA" id="ARBA00023329"/>
    </source>
</evidence>
<dbReference type="Gene3D" id="1.20.1270.60">
    <property type="entry name" value="Arfaptin homology (AH) domain/BAR domain"/>
    <property type="match status" value="2"/>
</dbReference>
<dbReference type="InterPro" id="IPR001060">
    <property type="entry name" value="FCH_dom"/>
</dbReference>
<feature type="domain" description="SH3" evidence="17">
    <location>
        <begin position="345"/>
        <end position="404"/>
    </location>
</feature>
<dbReference type="PANTHER" id="PTHR23065">
    <property type="entry name" value="PROLINE-SERINE-THREONINE PHOSPHATASE INTERACTING PROTEIN 1"/>
    <property type="match status" value="1"/>
</dbReference>
<dbReference type="GO" id="GO:0006897">
    <property type="term" value="P:endocytosis"/>
    <property type="evidence" value="ECO:0007669"/>
    <property type="project" value="UniProtKB-KW"/>
</dbReference>
<evidence type="ECO:0000256" key="3">
    <source>
        <dbReference type="ARBA" id="ARBA00004632"/>
    </source>
</evidence>
<evidence type="ECO:0000256" key="14">
    <source>
        <dbReference type="PROSITE-ProRule" id="PRU01077"/>
    </source>
</evidence>
<evidence type="ECO:0000313" key="19">
    <source>
        <dbReference type="Ensembl" id="ENSOABP00000038773.2"/>
    </source>
</evidence>
<keyword evidence="9" id="KW-0446">Lipid-binding</keyword>
<dbReference type="SUPFAM" id="SSF50044">
    <property type="entry name" value="SH3-domain"/>
    <property type="match status" value="1"/>
</dbReference>
<keyword evidence="20" id="KW-1185">Reference proteome</keyword>
<evidence type="ECO:0000256" key="9">
    <source>
        <dbReference type="ARBA" id="ARBA00023121"/>
    </source>
</evidence>
<dbReference type="Pfam" id="PF00018">
    <property type="entry name" value="SH3_1"/>
    <property type="match status" value="1"/>
</dbReference>
<evidence type="ECO:0000256" key="8">
    <source>
        <dbReference type="ARBA" id="ARBA00023054"/>
    </source>
</evidence>
<dbReference type="SMART" id="SM00326">
    <property type="entry name" value="SH3"/>
    <property type="match status" value="1"/>
</dbReference>
<evidence type="ECO:0000256" key="13">
    <source>
        <dbReference type="PROSITE-ProRule" id="PRU00192"/>
    </source>
</evidence>
<name>A0A668ULP5_OREAU</name>
<proteinExistence type="predicted"/>
<evidence type="ECO:0000256" key="16">
    <source>
        <dbReference type="SAM" id="MobiDB-lite"/>
    </source>
</evidence>
<dbReference type="InterPro" id="IPR031160">
    <property type="entry name" value="F_BAR_dom"/>
</dbReference>
<evidence type="ECO:0000256" key="5">
    <source>
        <dbReference type="ARBA" id="ARBA00022475"/>
    </source>
</evidence>
<dbReference type="PROSITE" id="PS51741">
    <property type="entry name" value="F_BAR"/>
    <property type="match status" value="1"/>
</dbReference>
<dbReference type="SMART" id="SM00055">
    <property type="entry name" value="FCH"/>
    <property type="match status" value="1"/>
</dbReference>
<evidence type="ECO:0000259" key="18">
    <source>
        <dbReference type="PROSITE" id="PS51741"/>
    </source>
</evidence>
<keyword evidence="4 13" id="KW-0728">SH3 domain</keyword>
<dbReference type="GO" id="GO:0007010">
    <property type="term" value="P:cytoskeleton organization"/>
    <property type="evidence" value="ECO:0007669"/>
    <property type="project" value="TreeGrafter"/>
</dbReference>
<dbReference type="GO" id="GO:0005543">
    <property type="term" value="F:phospholipid binding"/>
    <property type="evidence" value="ECO:0007669"/>
    <property type="project" value="TreeGrafter"/>
</dbReference>
<keyword evidence="8 14" id="KW-0175">Coiled coil</keyword>
<evidence type="ECO:0000256" key="7">
    <source>
        <dbReference type="ARBA" id="ARBA00022583"/>
    </source>
</evidence>
<dbReference type="FunFam" id="2.30.30.40:FF:000014">
    <property type="entry name" value="Kinase C and casein kinase substrate in neurons protein"/>
    <property type="match status" value="1"/>
</dbReference>
<gene>
    <name evidence="19" type="primary">LOC116310933</name>
</gene>
<dbReference type="PANTHER" id="PTHR23065:SF23">
    <property type="entry name" value="PROTEIN KINASE C AND CASEIN KINASE SUBSTRATE IN NEURONS 1A"/>
    <property type="match status" value="1"/>
</dbReference>
<dbReference type="SUPFAM" id="SSF103657">
    <property type="entry name" value="BAR/IMD domain-like"/>
    <property type="match status" value="1"/>
</dbReference>
<dbReference type="GO" id="GO:0030100">
    <property type="term" value="P:regulation of endocytosis"/>
    <property type="evidence" value="ECO:0007669"/>
    <property type="project" value="TreeGrafter"/>
</dbReference>
<dbReference type="CDD" id="cd11998">
    <property type="entry name" value="SH3_PACSIN1-2"/>
    <property type="match status" value="1"/>
</dbReference>
<dbReference type="GO" id="GO:1900006">
    <property type="term" value="P:positive regulation of dendrite development"/>
    <property type="evidence" value="ECO:0007669"/>
    <property type="project" value="TreeGrafter"/>
</dbReference>
<keyword evidence="5" id="KW-1003">Cell membrane</keyword>
<comment type="subcellular location">
    <subcellularLocation>
        <location evidence="2">Cell membrane</location>
        <topology evidence="2">Peripheral membrane protein</topology>
        <orientation evidence="2">Cytoplasmic side</orientation>
    </subcellularLocation>
    <subcellularLocation>
        <location evidence="3">Cell projection</location>
        <location evidence="3">Ruffle membrane</location>
    </subcellularLocation>
    <subcellularLocation>
        <location evidence="1">Cytoplasmic vesicle membrane</location>
        <topology evidence="1">Peripheral membrane protein</topology>
    </subcellularLocation>
</comment>
<dbReference type="GO" id="GO:0030659">
    <property type="term" value="C:cytoplasmic vesicle membrane"/>
    <property type="evidence" value="ECO:0007669"/>
    <property type="project" value="UniProtKB-SubCell"/>
</dbReference>
<dbReference type="Pfam" id="PF00611">
    <property type="entry name" value="FCH"/>
    <property type="match status" value="1"/>
</dbReference>
<dbReference type="InterPro" id="IPR036028">
    <property type="entry name" value="SH3-like_dom_sf"/>
</dbReference>
<accession>A0A668ULP5</accession>
<sequence length="404" mass="46264">MSGSYDECAGGDDTMDSFWEVGNYKRAVKRFDDGHRLCNDLMSCLQERAKIEKAYGDQLTAWSKRWRQLIEKGPQYGSVERAWLAVMTEAERVSELHQEVKNNLVNEDVEKVKNWQKEAYHKQMIGGFKEEKLAATREANGKTEASVTADQQKKLHEKVDKCKQDTQKAKEKYEKSLEELSKCTPQYMECMEQVFDQCQQHEVKRLTFLKEALLDIKRHLNLTENQSYATIYRELERTILAANTQEDLKWFSNNHGPGMHMNWPTFEEYNPDQASAPPKKKKPDGAPPTPSTDHVAPPGDRSSVSSYEKNQAYSTEWSDDEQPAAYSGNENGGNGNSFEDDSSTGRGVRVRALYDYEGQEQDELSFKAGDELTKTEDEDEQGWCRGRLDNGREGLYPANYVEPI</sequence>
<dbReference type="AlphaFoldDB" id="A0A668ULP5"/>
<dbReference type="GO" id="GO:0048812">
    <property type="term" value="P:neuron projection morphogenesis"/>
    <property type="evidence" value="ECO:0007669"/>
    <property type="project" value="TreeGrafter"/>
</dbReference>
<evidence type="ECO:0000256" key="2">
    <source>
        <dbReference type="ARBA" id="ARBA00004413"/>
    </source>
</evidence>
<feature type="region of interest" description="Disordered" evidence="16">
    <location>
        <begin position="262"/>
        <end position="349"/>
    </location>
</feature>
<reference evidence="19" key="1">
    <citation type="submission" date="2025-08" db="UniProtKB">
        <authorList>
            <consortium name="Ensembl"/>
        </authorList>
    </citation>
    <scope>IDENTIFICATION</scope>
</reference>
<keyword evidence="10" id="KW-0472">Membrane</keyword>
<evidence type="ECO:0000256" key="15">
    <source>
        <dbReference type="SAM" id="Coils"/>
    </source>
</evidence>
<dbReference type="Ensembl" id="ENSOABT00000039842.2">
    <property type="protein sequence ID" value="ENSOABP00000038773.2"/>
    <property type="gene ID" value="ENSOABG00000017679.2"/>
</dbReference>
<dbReference type="GO" id="GO:0005768">
    <property type="term" value="C:endosome"/>
    <property type="evidence" value="ECO:0007669"/>
    <property type="project" value="TreeGrafter"/>
</dbReference>
<evidence type="ECO:0000259" key="17">
    <source>
        <dbReference type="PROSITE" id="PS50002"/>
    </source>
</evidence>
<evidence type="ECO:0000313" key="20">
    <source>
        <dbReference type="Proteomes" id="UP000472276"/>
    </source>
</evidence>
<feature type="compositionally biased region" description="Polar residues" evidence="16">
    <location>
        <begin position="302"/>
        <end position="316"/>
    </location>
</feature>
<keyword evidence="6" id="KW-0963">Cytoplasm</keyword>
<feature type="coiled-coil region" evidence="15">
    <location>
        <begin position="152"/>
        <end position="183"/>
    </location>
</feature>
<keyword evidence="11" id="KW-0966">Cell projection</keyword>
<evidence type="ECO:0000256" key="6">
    <source>
        <dbReference type="ARBA" id="ARBA00022490"/>
    </source>
</evidence>
<organism evidence="19 20">
    <name type="scientific">Oreochromis aureus</name>
    <name type="common">Israeli tilapia</name>
    <name type="synonym">Chromis aureus</name>
    <dbReference type="NCBI Taxonomy" id="47969"/>
    <lineage>
        <taxon>Eukaryota</taxon>
        <taxon>Metazoa</taxon>
        <taxon>Chordata</taxon>
        <taxon>Craniata</taxon>
        <taxon>Vertebrata</taxon>
        <taxon>Euteleostomi</taxon>
        <taxon>Actinopterygii</taxon>
        <taxon>Neopterygii</taxon>
        <taxon>Teleostei</taxon>
        <taxon>Neoteleostei</taxon>
        <taxon>Acanthomorphata</taxon>
        <taxon>Ovalentaria</taxon>
        <taxon>Cichlomorphae</taxon>
        <taxon>Cichliformes</taxon>
        <taxon>Cichlidae</taxon>
        <taxon>African cichlids</taxon>
        <taxon>Pseudocrenilabrinae</taxon>
        <taxon>Oreochromini</taxon>
        <taxon>Oreochromis</taxon>
    </lineage>
</organism>
<evidence type="ECO:0000256" key="11">
    <source>
        <dbReference type="ARBA" id="ARBA00023273"/>
    </source>
</evidence>
<dbReference type="GO" id="GO:0097320">
    <property type="term" value="P:plasma membrane tubulation"/>
    <property type="evidence" value="ECO:0007669"/>
    <property type="project" value="TreeGrafter"/>
</dbReference>
<protein>
    <recommendedName>
        <fullName evidence="21">Protein kinase C and casein kinase substrate in neurons protein 1</fullName>
    </recommendedName>
</protein>
<evidence type="ECO:0000256" key="4">
    <source>
        <dbReference type="ARBA" id="ARBA00022443"/>
    </source>
</evidence>
<keyword evidence="7" id="KW-0254">Endocytosis</keyword>